<accession>A0A0M2K350</accession>
<name>A0A0M2K350_9MYCO</name>
<evidence type="ECO:0000313" key="1">
    <source>
        <dbReference type="EMBL" id="KKF01581.1"/>
    </source>
</evidence>
<keyword evidence="3" id="KW-1185">Reference proteome</keyword>
<dbReference type="EMBL" id="LAUZ02000046">
    <property type="protein sequence ID" value="KKF01581.1"/>
    <property type="molecule type" value="Genomic_DNA"/>
</dbReference>
<gene>
    <name evidence="2" type="ORF">EUA04_13315</name>
    <name evidence="1" type="ORF">WN67_12700</name>
</gene>
<evidence type="ECO:0000313" key="3">
    <source>
        <dbReference type="Proteomes" id="UP000034150"/>
    </source>
</evidence>
<dbReference type="RefSeq" id="WP_046363387.1">
    <property type="nucleotide sequence ID" value="NZ_CALTXN010000003.1"/>
</dbReference>
<dbReference type="EMBL" id="SDLP01000003">
    <property type="protein sequence ID" value="TDL08417.1"/>
    <property type="molecule type" value="Genomic_DNA"/>
</dbReference>
<dbReference type="PATRIC" id="fig|1807.13.peg.3768"/>
<reference evidence="2 4" key="2">
    <citation type="submission" date="2019-01" db="EMBL/GenBank/DDBJ databases">
        <title>High-quality-draft genome sequences of five non-tuberculosis mycobacteriaceae isolated from a nosocomial environment.</title>
        <authorList>
            <person name="Tiago I."/>
            <person name="Alarico S."/>
            <person name="Pereira S.G."/>
            <person name="Coelho C."/>
            <person name="Maranha A."/>
            <person name="Empadinhas N."/>
        </authorList>
    </citation>
    <scope>NUCLEOTIDE SEQUENCE [LARGE SCALE GENOMIC DNA]</scope>
    <source>
        <strain evidence="2 4">22DIII</strain>
    </source>
</reference>
<dbReference type="OrthoDB" id="4567553at2"/>
<dbReference type="AlphaFoldDB" id="A0A0M2K350"/>
<dbReference type="Proteomes" id="UP000294952">
    <property type="component" value="Unassembled WGS sequence"/>
</dbReference>
<reference evidence="1 3" key="1">
    <citation type="submission" date="2015-04" db="EMBL/GenBank/DDBJ databases">
        <title>Genome sequence of Mycobacterium obuense UC1.</title>
        <authorList>
            <person name="Greninger A.L."/>
            <person name="Cunningham G."/>
            <person name="Chiu C.Y."/>
            <person name="Miller S."/>
        </authorList>
    </citation>
    <scope>NUCLEOTIDE SEQUENCE [LARGE SCALE GENOMIC DNA]</scope>
    <source>
        <strain evidence="1 3">UC1</strain>
    </source>
</reference>
<evidence type="ECO:0000313" key="2">
    <source>
        <dbReference type="EMBL" id="TDL08417.1"/>
    </source>
</evidence>
<organism evidence="1 3">
    <name type="scientific">Mycolicibacterium obuense</name>
    <dbReference type="NCBI Taxonomy" id="1807"/>
    <lineage>
        <taxon>Bacteria</taxon>
        <taxon>Bacillati</taxon>
        <taxon>Actinomycetota</taxon>
        <taxon>Actinomycetes</taxon>
        <taxon>Mycobacteriales</taxon>
        <taxon>Mycobacteriaceae</taxon>
        <taxon>Mycolicibacterium</taxon>
    </lineage>
</organism>
<proteinExistence type="predicted"/>
<dbReference type="Proteomes" id="UP000034150">
    <property type="component" value="Unassembled WGS sequence"/>
</dbReference>
<comment type="caution">
    <text evidence="1">The sequence shown here is derived from an EMBL/GenBank/DDBJ whole genome shotgun (WGS) entry which is preliminary data.</text>
</comment>
<protein>
    <submittedName>
        <fullName evidence="1">Uncharacterized protein</fullName>
    </submittedName>
</protein>
<evidence type="ECO:0000313" key="4">
    <source>
        <dbReference type="Proteomes" id="UP000294952"/>
    </source>
</evidence>
<sequence length="87" mass="9798">MTTNVTTPSPFYDFWLPDWCPQCNPAGHHADRCTRLRTGTEPDAVTWTGGKTLVCEYNCDCCGHQWQRADLWTADALGLKPVRRNAA</sequence>